<comment type="caution">
    <text evidence="1">The sequence shown here is derived from an EMBL/GenBank/DDBJ whole genome shotgun (WGS) entry which is preliminary data.</text>
</comment>
<proteinExistence type="predicted"/>
<name>A0ACC2JUP2_9PEZI</name>
<dbReference type="EMBL" id="JAPUUL010000330">
    <property type="protein sequence ID" value="KAJ8131240.1"/>
    <property type="molecule type" value="Genomic_DNA"/>
</dbReference>
<accession>A0ACC2JUP2</accession>
<evidence type="ECO:0000313" key="1">
    <source>
        <dbReference type="EMBL" id="KAJ8131240.1"/>
    </source>
</evidence>
<dbReference type="Proteomes" id="UP001153332">
    <property type="component" value="Unassembled WGS sequence"/>
</dbReference>
<organism evidence="1 2">
    <name type="scientific">Lasiodiplodia mahajangana</name>
    <dbReference type="NCBI Taxonomy" id="1108764"/>
    <lineage>
        <taxon>Eukaryota</taxon>
        <taxon>Fungi</taxon>
        <taxon>Dikarya</taxon>
        <taxon>Ascomycota</taxon>
        <taxon>Pezizomycotina</taxon>
        <taxon>Dothideomycetes</taxon>
        <taxon>Dothideomycetes incertae sedis</taxon>
        <taxon>Botryosphaeriales</taxon>
        <taxon>Botryosphaeriaceae</taxon>
        <taxon>Lasiodiplodia</taxon>
    </lineage>
</organism>
<reference evidence="1" key="1">
    <citation type="submission" date="2022-12" db="EMBL/GenBank/DDBJ databases">
        <title>Genome Sequence of Lasiodiplodia mahajangana.</title>
        <authorList>
            <person name="Buettner E."/>
        </authorList>
    </citation>
    <scope>NUCLEOTIDE SEQUENCE</scope>
    <source>
        <strain evidence="1">VT137</strain>
    </source>
</reference>
<protein>
    <submittedName>
        <fullName evidence="1">Uncharacterized protein</fullName>
    </submittedName>
</protein>
<evidence type="ECO:0000313" key="2">
    <source>
        <dbReference type="Proteomes" id="UP001153332"/>
    </source>
</evidence>
<gene>
    <name evidence="1" type="ORF">O1611_g2386</name>
</gene>
<keyword evidence="2" id="KW-1185">Reference proteome</keyword>
<sequence length="222" mass="25229">MKRSDLFALTKLLESAFLPVVYFEAFEDKRGYNIGKQFPLDLYKRGIQRQLEDHWRSAPSVYTLDDHNYNFSARTAGCEWAALLRARDPNAVILRVYAKDRYAGAPHILCQLLSSLIRNFATLAPAEFDRQPELCKQNFELLVQGGTRGIHTGLKILEALPTFKLGDRKILIVVDGLNLADVDSTTDEVRQLKAVLERIATRNRGHLLYTIAKQSTSYGVRM</sequence>